<proteinExistence type="inferred from homology"/>
<dbReference type="KEGG" id="gra:105786353"/>
<dbReference type="EMBL" id="CM001741">
    <property type="protein sequence ID" value="KJB16638.1"/>
    <property type="molecule type" value="Genomic_DNA"/>
</dbReference>
<organism evidence="6 7">
    <name type="scientific">Gossypium raimondii</name>
    <name type="common">Peruvian cotton</name>
    <name type="synonym">Gossypium klotzschianum subsp. raimondii</name>
    <dbReference type="NCBI Taxonomy" id="29730"/>
    <lineage>
        <taxon>Eukaryota</taxon>
        <taxon>Viridiplantae</taxon>
        <taxon>Streptophyta</taxon>
        <taxon>Embryophyta</taxon>
        <taxon>Tracheophyta</taxon>
        <taxon>Spermatophyta</taxon>
        <taxon>Magnoliopsida</taxon>
        <taxon>eudicotyledons</taxon>
        <taxon>Gunneridae</taxon>
        <taxon>Pentapetalae</taxon>
        <taxon>rosids</taxon>
        <taxon>malvids</taxon>
        <taxon>Malvales</taxon>
        <taxon>Malvaceae</taxon>
        <taxon>Malvoideae</taxon>
        <taxon>Gossypium</taxon>
    </lineage>
</organism>
<dbReference type="Proteomes" id="UP000032304">
    <property type="component" value="Chromosome 2"/>
</dbReference>
<keyword evidence="7" id="KW-1185">Reference proteome</keyword>
<protein>
    <recommendedName>
        <fullName evidence="8">GDSL esterase/lipase At5g03610-like</fullName>
    </recommendedName>
</protein>
<evidence type="ECO:0008006" key="8">
    <source>
        <dbReference type="Google" id="ProtNLM"/>
    </source>
</evidence>
<feature type="signal peptide" evidence="5">
    <location>
        <begin position="1"/>
        <end position="27"/>
    </location>
</feature>
<dbReference type="AlphaFoldDB" id="A0A0D2NS70"/>
<accession>A0A0D2NS70</accession>
<keyword evidence="5" id="KW-0732">Signal</keyword>
<sequence length="357" mass="39801">MDTQSFLFSVFCFLFYFLSGEPQVVEGTRLSWTSSPFGFKPKMLFAFGDSYADTGNTKIAVTRSWHFPYGITFPGKPSGRFSDGFVSTDFVAGFLGMKTPIPYRWRKELSGRVKYGLNFAYGGTGVFDTLVAEPNMTTQIDFLQQLINDSVYTKRVLRTSVALVSLAGNDYSYYLETNGSAAAFPGFIQSVVNQLMVNMKRIHDLGVRKIGVMSLISLGCTPQNTAGSSFQRCNETENDLVMLHNNLLLQAVDTLNQQTNSTLFFIIDLHNAFLTVFNGTETHQGSPTFENPFEPCCFGVTEGFFCGSVDENGGKKYTLCSNPKTKLFWDGNHPTSEGWRAIYSTPAFQNTLKQFID</sequence>
<evidence type="ECO:0000313" key="6">
    <source>
        <dbReference type="EMBL" id="KJB16638.1"/>
    </source>
</evidence>
<evidence type="ECO:0000256" key="5">
    <source>
        <dbReference type="SAM" id="SignalP"/>
    </source>
</evidence>
<evidence type="ECO:0000256" key="2">
    <source>
        <dbReference type="ARBA" id="ARBA00022801"/>
    </source>
</evidence>
<name>A0A0D2NS70_GOSRA</name>
<dbReference type="eggNOG" id="ENOG502QU3Y">
    <property type="taxonomic scope" value="Eukaryota"/>
</dbReference>
<reference evidence="6 7" key="1">
    <citation type="journal article" date="2012" name="Nature">
        <title>Repeated polyploidization of Gossypium genomes and the evolution of spinnable cotton fibres.</title>
        <authorList>
            <person name="Paterson A.H."/>
            <person name="Wendel J.F."/>
            <person name="Gundlach H."/>
            <person name="Guo H."/>
            <person name="Jenkins J."/>
            <person name="Jin D."/>
            <person name="Llewellyn D."/>
            <person name="Showmaker K.C."/>
            <person name="Shu S."/>
            <person name="Udall J."/>
            <person name="Yoo M.J."/>
            <person name="Byers R."/>
            <person name="Chen W."/>
            <person name="Doron-Faigenboim A."/>
            <person name="Duke M.V."/>
            <person name="Gong L."/>
            <person name="Grimwood J."/>
            <person name="Grover C."/>
            <person name="Grupp K."/>
            <person name="Hu G."/>
            <person name="Lee T.H."/>
            <person name="Li J."/>
            <person name="Lin L."/>
            <person name="Liu T."/>
            <person name="Marler B.S."/>
            <person name="Page J.T."/>
            <person name="Roberts A.W."/>
            <person name="Romanel E."/>
            <person name="Sanders W.S."/>
            <person name="Szadkowski E."/>
            <person name="Tan X."/>
            <person name="Tang H."/>
            <person name="Xu C."/>
            <person name="Wang J."/>
            <person name="Wang Z."/>
            <person name="Zhang D."/>
            <person name="Zhang L."/>
            <person name="Ashrafi H."/>
            <person name="Bedon F."/>
            <person name="Bowers J.E."/>
            <person name="Brubaker C.L."/>
            <person name="Chee P.W."/>
            <person name="Das S."/>
            <person name="Gingle A.R."/>
            <person name="Haigler C.H."/>
            <person name="Harker D."/>
            <person name="Hoffmann L.V."/>
            <person name="Hovav R."/>
            <person name="Jones D.C."/>
            <person name="Lemke C."/>
            <person name="Mansoor S."/>
            <person name="ur Rahman M."/>
            <person name="Rainville L.N."/>
            <person name="Rambani A."/>
            <person name="Reddy U.K."/>
            <person name="Rong J.K."/>
            <person name="Saranga Y."/>
            <person name="Scheffler B.E."/>
            <person name="Scheffler J.A."/>
            <person name="Stelly D.M."/>
            <person name="Triplett B.A."/>
            <person name="Van Deynze A."/>
            <person name="Vaslin M.F."/>
            <person name="Waghmare V.N."/>
            <person name="Walford S.A."/>
            <person name="Wright R.J."/>
            <person name="Zaki E.A."/>
            <person name="Zhang T."/>
            <person name="Dennis E.S."/>
            <person name="Mayer K.F."/>
            <person name="Peterson D.G."/>
            <person name="Rokhsar D.S."/>
            <person name="Wang X."/>
            <person name="Schmutz J."/>
        </authorList>
    </citation>
    <scope>NUCLEOTIDE SEQUENCE [LARGE SCALE GENOMIC DNA]</scope>
</reference>
<dbReference type="OrthoDB" id="1600564at2759"/>
<dbReference type="InterPro" id="IPR001087">
    <property type="entry name" value="GDSL"/>
</dbReference>
<comment type="similarity">
    <text evidence="1">Belongs to the 'GDSL' lipolytic enzyme family.</text>
</comment>
<dbReference type="Gene3D" id="3.40.50.1110">
    <property type="entry name" value="SGNH hydrolase"/>
    <property type="match status" value="1"/>
</dbReference>
<feature type="chain" id="PRO_5002247925" description="GDSL esterase/lipase At5g03610-like" evidence="5">
    <location>
        <begin position="28"/>
        <end position="357"/>
    </location>
</feature>
<keyword evidence="4" id="KW-0443">Lipid metabolism</keyword>
<dbReference type="Gramene" id="KJB16638">
    <property type="protein sequence ID" value="KJB16638"/>
    <property type="gene ID" value="B456_002G241000"/>
</dbReference>
<dbReference type="OMA" id="ENGVEMY"/>
<gene>
    <name evidence="6" type="ORF">B456_002G241000</name>
</gene>
<dbReference type="PANTHER" id="PTHR46020">
    <property type="entry name" value="OSJNBB0059K02.9 PROTEIN"/>
    <property type="match status" value="1"/>
</dbReference>
<dbReference type="SUPFAM" id="SSF52266">
    <property type="entry name" value="SGNH hydrolase"/>
    <property type="match status" value="1"/>
</dbReference>
<evidence type="ECO:0000256" key="3">
    <source>
        <dbReference type="ARBA" id="ARBA00022963"/>
    </source>
</evidence>
<dbReference type="GO" id="GO:0016788">
    <property type="term" value="F:hydrolase activity, acting on ester bonds"/>
    <property type="evidence" value="ECO:0007669"/>
    <property type="project" value="InterPro"/>
</dbReference>
<evidence type="ECO:0000313" key="7">
    <source>
        <dbReference type="Proteomes" id="UP000032304"/>
    </source>
</evidence>
<dbReference type="InterPro" id="IPR036514">
    <property type="entry name" value="SGNH_hydro_sf"/>
</dbReference>
<dbReference type="Pfam" id="PF00657">
    <property type="entry name" value="Lipase_GDSL"/>
    <property type="match status" value="1"/>
</dbReference>
<dbReference type="PANTHER" id="PTHR46020:SF32">
    <property type="entry name" value="GDSL ESTERASE_LIPASE"/>
    <property type="match status" value="1"/>
</dbReference>
<evidence type="ECO:0000256" key="4">
    <source>
        <dbReference type="ARBA" id="ARBA00023098"/>
    </source>
</evidence>
<evidence type="ECO:0000256" key="1">
    <source>
        <dbReference type="ARBA" id="ARBA00008668"/>
    </source>
</evidence>
<keyword evidence="2" id="KW-0378">Hydrolase</keyword>
<dbReference type="STRING" id="29730.A0A0D2NS70"/>
<keyword evidence="3" id="KW-0442">Lipid degradation</keyword>
<dbReference type="GO" id="GO:0016042">
    <property type="term" value="P:lipid catabolic process"/>
    <property type="evidence" value="ECO:0007669"/>
    <property type="project" value="UniProtKB-KW"/>
</dbReference>